<name>A0A921S769_SORBI</name>
<feature type="region of interest" description="Disordered" evidence="1">
    <location>
        <begin position="28"/>
        <end position="54"/>
    </location>
</feature>
<sequence>MSSSALLPLLGGAVGAREVGLLPPLSARAGADDGKAGRVHGVDAPVGTGRLPRRGAVEDSGVVVQADGEAHHHLREAERLGGVPIAVVLGGGGAGEDGDEVHHL</sequence>
<organism evidence="2 3">
    <name type="scientific">Sorghum bicolor</name>
    <name type="common">Sorghum</name>
    <name type="synonym">Sorghum vulgare</name>
    <dbReference type="NCBI Taxonomy" id="4558"/>
    <lineage>
        <taxon>Eukaryota</taxon>
        <taxon>Viridiplantae</taxon>
        <taxon>Streptophyta</taxon>
        <taxon>Embryophyta</taxon>
        <taxon>Tracheophyta</taxon>
        <taxon>Spermatophyta</taxon>
        <taxon>Magnoliopsida</taxon>
        <taxon>Liliopsida</taxon>
        <taxon>Poales</taxon>
        <taxon>Poaceae</taxon>
        <taxon>PACMAD clade</taxon>
        <taxon>Panicoideae</taxon>
        <taxon>Andropogonodae</taxon>
        <taxon>Andropogoneae</taxon>
        <taxon>Sorghinae</taxon>
        <taxon>Sorghum</taxon>
    </lineage>
</organism>
<dbReference type="AlphaFoldDB" id="A0A921S769"/>
<evidence type="ECO:0000256" key="1">
    <source>
        <dbReference type="SAM" id="MobiDB-lite"/>
    </source>
</evidence>
<reference evidence="2" key="1">
    <citation type="journal article" date="2019" name="BMC Genomics">
        <title>A new reference genome for Sorghum bicolor reveals high levels of sequence similarity between sweet and grain genotypes: implications for the genetics of sugar metabolism.</title>
        <authorList>
            <person name="Cooper E.A."/>
            <person name="Brenton Z.W."/>
            <person name="Flinn B.S."/>
            <person name="Jenkins J."/>
            <person name="Shu S."/>
            <person name="Flowers D."/>
            <person name="Luo F."/>
            <person name="Wang Y."/>
            <person name="Xia P."/>
            <person name="Barry K."/>
            <person name="Daum C."/>
            <person name="Lipzen A."/>
            <person name="Yoshinaga Y."/>
            <person name="Schmutz J."/>
            <person name="Saski C."/>
            <person name="Vermerris W."/>
            <person name="Kresovich S."/>
        </authorList>
    </citation>
    <scope>NUCLEOTIDE SEQUENCE</scope>
</reference>
<evidence type="ECO:0000313" key="2">
    <source>
        <dbReference type="EMBL" id="KAG0553142.1"/>
    </source>
</evidence>
<accession>A0A921S769</accession>
<proteinExistence type="predicted"/>
<dbReference type="Proteomes" id="UP000807115">
    <property type="component" value="Chromosome 1"/>
</dbReference>
<gene>
    <name evidence="2" type="ORF">BDA96_01G569300</name>
</gene>
<comment type="caution">
    <text evidence="2">The sequence shown here is derived from an EMBL/GenBank/DDBJ whole genome shotgun (WGS) entry which is preliminary data.</text>
</comment>
<dbReference type="EMBL" id="CM027680">
    <property type="protein sequence ID" value="KAG0553142.1"/>
    <property type="molecule type" value="Genomic_DNA"/>
</dbReference>
<protein>
    <submittedName>
        <fullName evidence="2">Uncharacterized protein</fullName>
    </submittedName>
</protein>
<evidence type="ECO:0000313" key="3">
    <source>
        <dbReference type="Proteomes" id="UP000807115"/>
    </source>
</evidence>
<reference evidence="2" key="2">
    <citation type="submission" date="2020-10" db="EMBL/GenBank/DDBJ databases">
        <authorList>
            <person name="Cooper E.A."/>
            <person name="Brenton Z.W."/>
            <person name="Flinn B.S."/>
            <person name="Jenkins J."/>
            <person name="Shu S."/>
            <person name="Flowers D."/>
            <person name="Luo F."/>
            <person name="Wang Y."/>
            <person name="Xia P."/>
            <person name="Barry K."/>
            <person name="Daum C."/>
            <person name="Lipzen A."/>
            <person name="Yoshinaga Y."/>
            <person name="Schmutz J."/>
            <person name="Saski C."/>
            <person name="Vermerris W."/>
            <person name="Kresovich S."/>
        </authorList>
    </citation>
    <scope>NUCLEOTIDE SEQUENCE</scope>
</reference>